<dbReference type="InterPro" id="IPR007587">
    <property type="entry name" value="SAPS"/>
</dbReference>
<dbReference type="GO" id="GO:0019903">
    <property type="term" value="F:protein phosphatase binding"/>
    <property type="evidence" value="ECO:0007669"/>
    <property type="project" value="InterPro"/>
</dbReference>
<organism evidence="4">
    <name type="scientific">Selaginella moellendorffii</name>
    <name type="common">Spikemoss</name>
    <dbReference type="NCBI Taxonomy" id="88036"/>
    <lineage>
        <taxon>Eukaryota</taxon>
        <taxon>Viridiplantae</taxon>
        <taxon>Streptophyta</taxon>
        <taxon>Embryophyta</taxon>
        <taxon>Tracheophyta</taxon>
        <taxon>Lycopodiopsida</taxon>
        <taxon>Selaginellales</taxon>
        <taxon>Selaginellaceae</taxon>
        <taxon>Selaginella</taxon>
    </lineage>
</organism>
<dbReference type="Gramene" id="EFJ06276">
    <property type="protein sequence ID" value="EFJ06276"/>
    <property type="gene ID" value="SELMODRAFT_448857"/>
</dbReference>
<dbReference type="InParanoid" id="D8TAR2"/>
<dbReference type="KEGG" id="smo:SELMODRAFT_448857"/>
<evidence type="ECO:0000313" key="3">
    <source>
        <dbReference type="EMBL" id="EFJ06276.1"/>
    </source>
</evidence>
<keyword evidence="4" id="KW-1185">Reference proteome</keyword>
<accession>D8TAR2</accession>
<dbReference type="Proteomes" id="UP000001514">
    <property type="component" value="Unassembled WGS sequence"/>
</dbReference>
<evidence type="ECO:0000313" key="4">
    <source>
        <dbReference type="Proteomes" id="UP000001514"/>
    </source>
</evidence>
<keyword evidence="2" id="KW-0131">Cell cycle</keyword>
<dbReference type="AlphaFoldDB" id="D8TAR2"/>
<evidence type="ECO:0000256" key="2">
    <source>
        <dbReference type="ARBA" id="ARBA00023306"/>
    </source>
</evidence>
<dbReference type="PANTHER" id="PTHR12634">
    <property type="entry name" value="SIT4 YEAST -ASSOCIATING PROTEIN-RELATED"/>
    <property type="match status" value="1"/>
</dbReference>
<protein>
    <submittedName>
        <fullName evidence="3">Uncharacterized protein</fullName>
    </submittedName>
</protein>
<sequence length="190" mass="22081">MAGSFWGSNLPNMLESEECSLEEILNEDDVLQSCYRNQDLMKFLQNKDRMKKMISYAIVVPVHDDEKSYNVLAEEQIEDEYEMPQEEAEEEEMLSEGAMRHWKWMRLWTLMTRKGRNRMLQFWLSNSSTSQHCRLLLVLFLLPVVEEATAPSDVEASKVFRGWSCQANVKKTIFCAKLALPKGLLFASSL</sequence>
<name>D8TAR2_SELML</name>
<reference evidence="3 4" key="1">
    <citation type="journal article" date="2011" name="Science">
        <title>The Selaginella genome identifies genetic changes associated with the evolution of vascular plants.</title>
        <authorList>
            <person name="Banks J.A."/>
            <person name="Nishiyama T."/>
            <person name="Hasebe M."/>
            <person name="Bowman J.L."/>
            <person name="Gribskov M."/>
            <person name="dePamphilis C."/>
            <person name="Albert V.A."/>
            <person name="Aono N."/>
            <person name="Aoyama T."/>
            <person name="Ambrose B.A."/>
            <person name="Ashton N.W."/>
            <person name="Axtell M.J."/>
            <person name="Barker E."/>
            <person name="Barker M.S."/>
            <person name="Bennetzen J.L."/>
            <person name="Bonawitz N.D."/>
            <person name="Chapple C."/>
            <person name="Cheng C."/>
            <person name="Correa L.G."/>
            <person name="Dacre M."/>
            <person name="DeBarry J."/>
            <person name="Dreyer I."/>
            <person name="Elias M."/>
            <person name="Engstrom E.M."/>
            <person name="Estelle M."/>
            <person name="Feng L."/>
            <person name="Finet C."/>
            <person name="Floyd S.K."/>
            <person name="Frommer W.B."/>
            <person name="Fujita T."/>
            <person name="Gramzow L."/>
            <person name="Gutensohn M."/>
            <person name="Harholt J."/>
            <person name="Hattori M."/>
            <person name="Heyl A."/>
            <person name="Hirai T."/>
            <person name="Hiwatashi Y."/>
            <person name="Ishikawa M."/>
            <person name="Iwata M."/>
            <person name="Karol K.G."/>
            <person name="Koehler B."/>
            <person name="Kolukisaoglu U."/>
            <person name="Kubo M."/>
            <person name="Kurata T."/>
            <person name="Lalonde S."/>
            <person name="Li K."/>
            <person name="Li Y."/>
            <person name="Litt A."/>
            <person name="Lyons E."/>
            <person name="Manning G."/>
            <person name="Maruyama T."/>
            <person name="Michael T.P."/>
            <person name="Mikami K."/>
            <person name="Miyazaki S."/>
            <person name="Morinaga S."/>
            <person name="Murata T."/>
            <person name="Mueller-Roeber B."/>
            <person name="Nelson D.R."/>
            <person name="Obara M."/>
            <person name="Oguri Y."/>
            <person name="Olmstead R.G."/>
            <person name="Onodera N."/>
            <person name="Petersen B.L."/>
            <person name="Pils B."/>
            <person name="Prigge M."/>
            <person name="Rensing S.A."/>
            <person name="Riano-Pachon D.M."/>
            <person name="Roberts A.W."/>
            <person name="Sato Y."/>
            <person name="Scheller H.V."/>
            <person name="Schulz B."/>
            <person name="Schulz C."/>
            <person name="Shakirov E.V."/>
            <person name="Shibagaki N."/>
            <person name="Shinohara N."/>
            <person name="Shippen D.E."/>
            <person name="Soerensen I."/>
            <person name="Sotooka R."/>
            <person name="Sugimoto N."/>
            <person name="Sugita M."/>
            <person name="Sumikawa N."/>
            <person name="Tanurdzic M."/>
            <person name="Theissen G."/>
            <person name="Ulvskov P."/>
            <person name="Wakazuki S."/>
            <person name="Weng J.K."/>
            <person name="Willats W.W."/>
            <person name="Wipf D."/>
            <person name="Wolf P.G."/>
            <person name="Yang L."/>
            <person name="Zimmer A.D."/>
            <person name="Zhu Q."/>
            <person name="Mitros T."/>
            <person name="Hellsten U."/>
            <person name="Loque D."/>
            <person name="Otillar R."/>
            <person name="Salamov A."/>
            <person name="Schmutz J."/>
            <person name="Shapiro H."/>
            <person name="Lindquist E."/>
            <person name="Lucas S."/>
            <person name="Rokhsar D."/>
            <person name="Grigoriev I.V."/>
        </authorList>
    </citation>
    <scope>NUCLEOTIDE SEQUENCE [LARGE SCALE GENOMIC DNA]</scope>
</reference>
<gene>
    <name evidence="3" type="ORF">SELMODRAFT_448857</name>
</gene>
<dbReference type="EMBL" id="GL377704">
    <property type="protein sequence ID" value="EFJ06276.1"/>
    <property type="molecule type" value="Genomic_DNA"/>
</dbReference>
<evidence type="ECO:0000256" key="1">
    <source>
        <dbReference type="ARBA" id="ARBA00006180"/>
    </source>
</evidence>
<proteinExistence type="inferred from homology"/>
<dbReference type="PANTHER" id="PTHR12634:SF8">
    <property type="entry name" value="FIERY MOUNTAIN, ISOFORM D"/>
    <property type="match status" value="1"/>
</dbReference>
<dbReference type="HOGENOM" id="CLU_1430292_0_0_1"/>
<comment type="similarity">
    <text evidence="1">Belongs to the SAPS family.</text>
</comment>